<dbReference type="InterPro" id="IPR029017">
    <property type="entry name" value="Enolase-like_N"/>
</dbReference>
<keyword evidence="2" id="KW-0479">Metal-binding</keyword>
<dbReference type="InterPro" id="IPR013342">
    <property type="entry name" value="Mandelate_racemase_C"/>
</dbReference>
<evidence type="ECO:0000256" key="3">
    <source>
        <dbReference type="ARBA" id="ARBA00022842"/>
    </source>
</evidence>
<dbReference type="InterPro" id="IPR013341">
    <property type="entry name" value="Mandelate_racemase_N_dom"/>
</dbReference>
<accession>A0A7X5VBU2</accession>
<dbReference type="SFLD" id="SFLDF00009">
    <property type="entry name" value="o-succinylbenzoate_synthase"/>
    <property type="match status" value="1"/>
</dbReference>
<keyword evidence="4 8" id="KW-0456">Lyase</keyword>
<dbReference type="InterPro" id="IPR010197">
    <property type="entry name" value="OSBS/NAAAR"/>
</dbReference>
<evidence type="ECO:0000256" key="4">
    <source>
        <dbReference type="ARBA" id="ARBA00023239"/>
    </source>
</evidence>
<evidence type="ECO:0000259" key="7">
    <source>
        <dbReference type="SMART" id="SM00922"/>
    </source>
</evidence>
<dbReference type="InterPro" id="IPR036849">
    <property type="entry name" value="Enolase-like_C_sf"/>
</dbReference>
<evidence type="ECO:0000256" key="2">
    <source>
        <dbReference type="ARBA" id="ARBA00022723"/>
    </source>
</evidence>
<dbReference type="NCBIfam" id="TIGR01928">
    <property type="entry name" value="menC_lowGC_arch"/>
    <property type="match status" value="1"/>
</dbReference>
<dbReference type="SUPFAM" id="SSF51604">
    <property type="entry name" value="Enolase C-terminal domain-like"/>
    <property type="match status" value="1"/>
</dbReference>
<dbReference type="GO" id="GO:0046872">
    <property type="term" value="F:metal ion binding"/>
    <property type="evidence" value="ECO:0007669"/>
    <property type="project" value="UniProtKB-KW"/>
</dbReference>
<evidence type="ECO:0000256" key="5">
    <source>
        <dbReference type="ARBA" id="ARBA00029491"/>
    </source>
</evidence>
<comment type="cofactor">
    <cofactor evidence="1">
        <name>a divalent metal cation</name>
        <dbReference type="ChEBI" id="CHEBI:60240"/>
    </cofactor>
</comment>
<dbReference type="Pfam" id="PF13378">
    <property type="entry name" value="MR_MLE_C"/>
    <property type="match status" value="1"/>
</dbReference>
<gene>
    <name evidence="8" type="ORF">BJY22_003841</name>
</gene>
<name>A0A7X5VBU2_9ACTN</name>
<dbReference type="UniPathway" id="UPA00079"/>
<dbReference type="EMBL" id="JAASRO010000001">
    <property type="protein sequence ID" value="NIK58124.1"/>
    <property type="molecule type" value="Genomic_DNA"/>
</dbReference>
<dbReference type="SFLD" id="SFLDG00180">
    <property type="entry name" value="muconate_cycloisomerase"/>
    <property type="match status" value="1"/>
</dbReference>
<proteinExistence type="predicted"/>
<dbReference type="Pfam" id="PF02746">
    <property type="entry name" value="MR_MLE_N"/>
    <property type="match status" value="1"/>
</dbReference>
<dbReference type="AlphaFoldDB" id="A0A7X5VBU2"/>
<dbReference type="EC" id="4.2.1.113" evidence="5 6"/>
<dbReference type="SMART" id="SM00922">
    <property type="entry name" value="MR_MLE"/>
    <property type="match status" value="1"/>
</dbReference>
<comment type="caution">
    <text evidence="8">The sequence shown here is derived from an EMBL/GenBank/DDBJ whole genome shotgun (WGS) entry which is preliminary data.</text>
</comment>
<dbReference type="GO" id="GO:0009234">
    <property type="term" value="P:menaquinone biosynthetic process"/>
    <property type="evidence" value="ECO:0007669"/>
    <property type="project" value="UniProtKB-UniRule"/>
</dbReference>
<keyword evidence="3" id="KW-0460">Magnesium</keyword>
<sequence>MSTDLKIVAARLHRVRMPLVHEFRTSSHRKAFLDHILVELEDASGAVGWGEIASSSDPYYAPETVETCWHIASKYLLPAVLDRPWTHPDQLQAAWSKVRGNYFAKAGVDMAAWVLWAEVQQLPLATVLGGTRTEVVAGVSLGIEPTIDDLLVQVERQVEAGYPRVKLKIAPDWDVEPVREVRAAYPELDLHVDANGIYTAGDLPKLQKLDAYRLTMIEQPFAPRDLLTHAKLQRTIGTPVCLDESVETVADLETALALDALQVLNIKVSRMGGLTAARAAHDRARDAGVAVWCGGMHEFGIGRLANVALSSLPGFTLPSDVSASEKYYARDIVEPAVTAVRGVVQVPQATGLGHAVDRELVVANTVAELSLGPERGVTRCVLL</sequence>
<dbReference type="SFLD" id="SFLDS00001">
    <property type="entry name" value="Enolase"/>
    <property type="match status" value="1"/>
</dbReference>
<keyword evidence="9" id="KW-1185">Reference proteome</keyword>
<evidence type="ECO:0000313" key="9">
    <source>
        <dbReference type="Proteomes" id="UP000555407"/>
    </source>
</evidence>
<dbReference type="GO" id="GO:0043748">
    <property type="term" value="F:O-succinylbenzoate synthase activity"/>
    <property type="evidence" value="ECO:0007669"/>
    <property type="project" value="UniProtKB-EC"/>
</dbReference>
<evidence type="ECO:0000313" key="8">
    <source>
        <dbReference type="EMBL" id="NIK58124.1"/>
    </source>
</evidence>
<dbReference type="Gene3D" id="3.20.20.120">
    <property type="entry name" value="Enolase-like C-terminal domain"/>
    <property type="match status" value="1"/>
</dbReference>
<feature type="domain" description="Mandelate racemase/muconate lactonizing enzyme C-terminal" evidence="7">
    <location>
        <begin position="147"/>
        <end position="239"/>
    </location>
</feature>
<dbReference type="PANTHER" id="PTHR48073:SF5">
    <property type="entry name" value="O-SUCCINYLBENZOATE SYNTHASE"/>
    <property type="match status" value="1"/>
</dbReference>
<dbReference type="Gene3D" id="3.30.390.10">
    <property type="entry name" value="Enolase-like, N-terminal domain"/>
    <property type="match status" value="1"/>
</dbReference>
<dbReference type="Proteomes" id="UP000555407">
    <property type="component" value="Unassembled WGS sequence"/>
</dbReference>
<dbReference type="InterPro" id="IPR029065">
    <property type="entry name" value="Enolase_C-like"/>
</dbReference>
<protein>
    <recommendedName>
        <fullName evidence="5 6">o-succinylbenzoate synthase</fullName>
        <ecNumber evidence="5 6">4.2.1.113</ecNumber>
    </recommendedName>
</protein>
<reference evidence="8 9" key="1">
    <citation type="submission" date="2020-03" db="EMBL/GenBank/DDBJ databases">
        <title>Sequencing the genomes of 1000 actinobacteria strains.</title>
        <authorList>
            <person name="Klenk H.-P."/>
        </authorList>
    </citation>
    <scope>NUCLEOTIDE SEQUENCE [LARGE SCALE GENOMIC DNA]</scope>
    <source>
        <strain evidence="8 9">DSM 45490</strain>
    </source>
</reference>
<evidence type="ECO:0000256" key="6">
    <source>
        <dbReference type="NCBIfam" id="TIGR01928"/>
    </source>
</evidence>
<dbReference type="UniPathway" id="UPA01057">
    <property type="reaction ID" value="UER00165"/>
</dbReference>
<dbReference type="SUPFAM" id="SSF54826">
    <property type="entry name" value="Enolase N-terminal domain-like"/>
    <property type="match status" value="1"/>
</dbReference>
<organism evidence="8 9">
    <name type="scientific">Kribbella shirazensis</name>
    <dbReference type="NCBI Taxonomy" id="1105143"/>
    <lineage>
        <taxon>Bacteria</taxon>
        <taxon>Bacillati</taxon>
        <taxon>Actinomycetota</taxon>
        <taxon>Actinomycetes</taxon>
        <taxon>Propionibacteriales</taxon>
        <taxon>Kribbellaceae</taxon>
        <taxon>Kribbella</taxon>
    </lineage>
</organism>
<dbReference type="GO" id="GO:0016854">
    <property type="term" value="F:racemase and epimerase activity"/>
    <property type="evidence" value="ECO:0007669"/>
    <property type="project" value="UniProtKB-ARBA"/>
</dbReference>
<dbReference type="PANTHER" id="PTHR48073">
    <property type="entry name" value="O-SUCCINYLBENZOATE SYNTHASE-RELATED"/>
    <property type="match status" value="1"/>
</dbReference>
<evidence type="ECO:0000256" key="1">
    <source>
        <dbReference type="ARBA" id="ARBA00001968"/>
    </source>
</evidence>
<dbReference type="RefSeq" id="WP_167208673.1">
    <property type="nucleotide sequence ID" value="NZ_JAASRO010000001.1"/>
</dbReference>